<organism evidence="6 7">
    <name type="scientific">Prauserella flavalba</name>
    <dbReference type="NCBI Taxonomy" id="1477506"/>
    <lineage>
        <taxon>Bacteria</taxon>
        <taxon>Bacillati</taxon>
        <taxon>Actinomycetota</taxon>
        <taxon>Actinomycetes</taxon>
        <taxon>Pseudonocardiales</taxon>
        <taxon>Pseudonocardiaceae</taxon>
        <taxon>Prauserella</taxon>
    </lineage>
</organism>
<dbReference type="OrthoDB" id="3472897at2"/>
<evidence type="ECO:0000256" key="3">
    <source>
        <dbReference type="ARBA" id="ARBA00023163"/>
    </source>
</evidence>
<dbReference type="GO" id="GO:0000976">
    <property type="term" value="F:transcription cis-regulatory region binding"/>
    <property type="evidence" value="ECO:0007669"/>
    <property type="project" value="TreeGrafter"/>
</dbReference>
<feature type="domain" description="HTH tetR-type" evidence="5">
    <location>
        <begin position="1"/>
        <end position="61"/>
    </location>
</feature>
<dbReference type="PRINTS" id="PR00455">
    <property type="entry name" value="HTHTETR"/>
</dbReference>
<reference evidence="6 7" key="1">
    <citation type="submission" date="2016-07" db="EMBL/GenBank/DDBJ databases">
        <title>Draft genome sequence of Prauserella sp. YIM 121212, isolated from alkaline soil.</title>
        <authorList>
            <person name="Ruckert C."/>
            <person name="Albersmeier A."/>
            <person name="Jiang C.-L."/>
            <person name="Jiang Y."/>
            <person name="Kalinowski J."/>
            <person name="Schneider O."/>
            <person name="Winkler A."/>
            <person name="Zotchev S.B."/>
        </authorList>
    </citation>
    <scope>NUCLEOTIDE SEQUENCE [LARGE SCALE GENOMIC DNA]</scope>
    <source>
        <strain evidence="6 7">YIM 121212</strain>
    </source>
</reference>
<keyword evidence="2 4" id="KW-0238">DNA-binding</keyword>
<evidence type="ECO:0000256" key="1">
    <source>
        <dbReference type="ARBA" id="ARBA00023015"/>
    </source>
</evidence>
<accession>A0A318LIA2</accession>
<dbReference type="EMBL" id="MASU01000008">
    <property type="protein sequence ID" value="PXY29730.1"/>
    <property type="molecule type" value="Genomic_DNA"/>
</dbReference>
<dbReference type="InterPro" id="IPR050109">
    <property type="entry name" value="HTH-type_TetR-like_transc_reg"/>
</dbReference>
<dbReference type="GO" id="GO:0003700">
    <property type="term" value="F:DNA-binding transcription factor activity"/>
    <property type="evidence" value="ECO:0007669"/>
    <property type="project" value="TreeGrafter"/>
</dbReference>
<keyword evidence="1" id="KW-0805">Transcription regulation</keyword>
<dbReference type="RefSeq" id="WP_110339529.1">
    <property type="nucleotide sequence ID" value="NZ_MASU01000008.1"/>
</dbReference>
<protein>
    <submittedName>
        <fullName evidence="6">TetR family transcriptional regulator</fullName>
    </submittedName>
</protein>
<dbReference type="InterPro" id="IPR009057">
    <property type="entry name" value="Homeodomain-like_sf"/>
</dbReference>
<gene>
    <name evidence="6" type="ORF">BA062_21395</name>
</gene>
<dbReference type="InterPro" id="IPR036271">
    <property type="entry name" value="Tet_transcr_reg_TetR-rel_C_sf"/>
</dbReference>
<dbReference type="AlphaFoldDB" id="A0A318LIA2"/>
<evidence type="ECO:0000259" key="5">
    <source>
        <dbReference type="PROSITE" id="PS50977"/>
    </source>
</evidence>
<sequence length="196" mass="20981">MGTREDIIAAAARIMRDEGYARATTKEIARAAGYSEAALYKHFRDKTEIFVSVLTERLPGLVPLLGDLQGRAGERAVRDNLVDVARTAIAFYAESFPLSASVFSSRQLLAAHRERLRELAPGSGPDRPLTALAAYLRAERDGGRVPAEVDPGAAAALLLGACFQQAFLVAFTGDRPDGDTLHDLAADLVGALVACW</sequence>
<dbReference type="PANTHER" id="PTHR30055">
    <property type="entry name" value="HTH-TYPE TRANSCRIPTIONAL REGULATOR RUTR"/>
    <property type="match status" value="1"/>
</dbReference>
<name>A0A318LIA2_9PSEU</name>
<dbReference type="Proteomes" id="UP000247892">
    <property type="component" value="Unassembled WGS sequence"/>
</dbReference>
<dbReference type="Gene3D" id="1.10.357.10">
    <property type="entry name" value="Tetracycline Repressor, domain 2"/>
    <property type="match status" value="1"/>
</dbReference>
<dbReference type="SUPFAM" id="SSF48498">
    <property type="entry name" value="Tetracyclin repressor-like, C-terminal domain"/>
    <property type="match status" value="1"/>
</dbReference>
<evidence type="ECO:0000313" key="6">
    <source>
        <dbReference type="EMBL" id="PXY29730.1"/>
    </source>
</evidence>
<evidence type="ECO:0000313" key="7">
    <source>
        <dbReference type="Proteomes" id="UP000247892"/>
    </source>
</evidence>
<feature type="DNA-binding region" description="H-T-H motif" evidence="4">
    <location>
        <begin position="24"/>
        <end position="43"/>
    </location>
</feature>
<evidence type="ECO:0000256" key="4">
    <source>
        <dbReference type="PROSITE-ProRule" id="PRU00335"/>
    </source>
</evidence>
<dbReference type="PANTHER" id="PTHR30055:SF234">
    <property type="entry name" value="HTH-TYPE TRANSCRIPTIONAL REGULATOR BETI"/>
    <property type="match status" value="1"/>
</dbReference>
<evidence type="ECO:0000256" key="2">
    <source>
        <dbReference type="ARBA" id="ARBA00023125"/>
    </source>
</evidence>
<dbReference type="Pfam" id="PF00440">
    <property type="entry name" value="TetR_N"/>
    <property type="match status" value="1"/>
</dbReference>
<dbReference type="PROSITE" id="PS50977">
    <property type="entry name" value="HTH_TETR_2"/>
    <property type="match status" value="1"/>
</dbReference>
<keyword evidence="3" id="KW-0804">Transcription</keyword>
<comment type="caution">
    <text evidence="6">The sequence shown here is derived from an EMBL/GenBank/DDBJ whole genome shotgun (WGS) entry which is preliminary data.</text>
</comment>
<dbReference type="SUPFAM" id="SSF46689">
    <property type="entry name" value="Homeodomain-like"/>
    <property type="match status" value="1"/>
</dbReference>
<proteinExistence type="predicted"/>
<keyword evidence="7" id="KW-1185">Reference proteome</keyword>
<dbReference type="InterPro" id="IPR001647">
    <property type="entry name" value="HTH_TetR"/>
</dbReference>